<comment type="caution">
    <text evidence="2">The sequence shown here is derived from an EMBL/GenBank/DDBJ whole genome shotgun (WGS) entry which is preliminary data.</text>
</comment>
<dbReference type="SUPFAM" id="SSF51735">
    <property type="entry name" value="NAD(P)-binding Rossmann-fold domains"/>
    <property type="match status" value="1"/>
</dbReference>
<sequence length="349" mass="38788">MLQSLIIGFGRAGKGLHYHCLRKAYQMGSHRALFNPHVGVVDPNFANLGSSQPNLTGFSSLGDVEGFEPDNTVVHICTPPELHTEALREVVKYGYRKIVMEKPLTTTESELDVIREIQHYYGCEILVVANWLSSSLTRKIHTLIQSGVYGPLRYLTAEQNKSRLSRTLANPSHHNAFDVEIPHLVALALFLGGTSAEVVASEVKDMFIGEHVIPKMGMAKITLYQEHGVISRLSSNLATPIRKRRIQLNFDSHVLCGYYPSAQDDSHAWLEICDGNGHLLEEHIMHDDPLSAVFIEYYQYFAGIGEKPVSDLEFNANVVRVICQAKETCGLLTPALSPELGAYNMVNMG</sequence>
<gene>
    <name evidence="2" type="ORF">J2Z69_001286</name>
</gene>
<dbReference type="Proteomes" id="UP001519288">
    <property type="component" value="Unassembled WGS sequence"/>
</dbReference>
<dbReference type="EMBL" id="JAGGLD010000001">
    <property type="protein sequence ID" value="MBP2000267.1"/>
    <property type="molecule type" value="Genomic_DNA"/>
</dbReference>
<dbReference type="Gene3D" id="3.30.360.10">
    <property type="entry name" value="Dihydrodipicolinate Reductase, domain 2"/>
    <property type="match status" value="1"/>
</dbReference>
<dbReference type="PANTHER" id="PTHR43377">
    <property type="entry name" value="BILIVERDIN REDUCTASE A"/>
    <property type="match status" value="1"/>
</dbReference>
<dbReference type="InterPro" id="IPR000683">
    <property type="entry name" value="Gfo/Idh/MocA-like_OxRdtase_N"/>
</dbReference>
<proteinExistence type="predicted"/>
<reference evidence="2 3" key="1">
    <citation type="submission" date="2021-03" db="EMBL/GenBank/DDBJ databases">
        <title>Genomic Encyclopedia of Type Strains, Phase IV (KMG-IV): sequencing the most valuable type-strain genomes for metagenomic binning, comparative biology and taxonomic classification.</title>
        <authorList>
            <person name="Goeker M."/>
        </authorList>
    </citation>
    <scope>NUCLEOTIDE SEQUENCE [LARGE SCALE GENOMIC DNA]</scope>
    <source>
        <strain evidence="2 3">DSM 26806</strain>
    </source>
</reference>
<evidence type="ECO:0000313" key="3">
    <source>
        <dbReference type="Proteomes" id="UP001519288"/>
    </source>
</evidence>
<dbReference type="Gene3D" id="3.40.50.720">
    <property type="entry name" value="NAD(P)-binding Rossmann-like Domain"/>
    <property type="match status" value="1"/>
</dbReference>
<dbReference type="PANTHER" id="PTHR43377:SF1">
    <property type="entry name" value="BILIVERDIN REDUCTASE A"/>
    <property type="match status" value="1"/>
</dbReference>
<dbReference type="RefSeq" id="WP_209860148.1">
    <property type="nucleotide sequence ID" value="NZ_JAGGLD010000001.1"/>
</dbReference>
<dbReference type="InterPro" id="IPR051450">
    <property type="entry name" value="Gfo/Idh/MocA_Oxidoreductases"/>
</dbReference>
<protein>
    <submittedName>
        <fullName evidence="2">Dehydrogenase</fullName>
    </submittedName>
</protein>
<dbReference type="Pfam" id="PF01408">
    <property type="entry name" value="GFO_IDH_MocA"/>
    <property type="match status" value="1"/>
</dbReference>
<dbReference type="InterPro" id="IPR036291">
    <property type="entry name" value="NAD(P)-bd_dom_sf"/>
</dbReference>
<feature type="domain" description="Gfo/Idh/MocA-like oxidoreductase N-terminal" evidence="1">
    <location>
        <begin position="5"/>
        <end position="114"/>
    </location>
</feature>
<keyword evidence="3" id="KW-1185">Reference proteome</keyword>
<accession>A0ABS4JEX5</accession>
<evidence type="ECO:0000259" key="1">
    <source>
        <dbReference type="Pfam" id="PF01408"/>
    </source>
</evidence>
<evidence type="ECO:0000313" key="2">
    <source>
        <dbReference type="EMBL" id="MBP2000267.1"/>
    </source>
</evidence>
<organism evidence="2 3">
    <name type="scientific">Paenibacillus shirakamiensis</name>
    <dbReference type="NCBI Taxonomy" id="1265935"/>
    <lineage>
        <taxon>Bacteria</taxon>
        <taxon>Bacillati</taxon>
        <taxon>Bacillota</taxon>
        <taxon>Bacilli</taxon>
        <taxon>Bacillales</taxon>
        <taxon>Paenibacillaceae</taxon>
        <taxon>Paenibacillus</taxon>
    </lineage>
</organism>
<name>A0ABS4JEX5_9BACL</name>